<evidence type="ECO:0000256" key="6">
    <source>
        <dbReference type="ARBA" id="ARBA00022492"/>
    </source>
</evidence>
<keyword evidence="9 13" id="KW-0863">Zinc-finger</keyword>
<evidence type="ECO:0000256" key="10">
    <source>
        <dbReference type="ARBA" id="ARBA00022833"/>
    </source>
</evidence>
<comment type="caution">
    <text evidence="16">The sequence shown here is derived from an EMBL/GenBank/DDBJ whole genome shotgun (WGS) entry which is preliminary data.</text>
</comment>
<feature type="domain" description="C2H2-type" evidence="15">
    <location>
        <begin position="96"/>
        <end position="123"/>
    </location>
</feature>
<feature type="compositionally biased region" description="Basic residues" evidence="14">
    <location>
        <begin position="402"/>
        <end position="411"/>
    </location>
</feature>
<proteinExistence type="inferred from homology"/>
<evidence type="ECO:0000256" key="14">
    <source>
        <dbReference type="SAM" id="MobiDB-lite"/>
    </source>
</evidence>
<evidence type="ECO:0000313" key="16">
    <source>
        <dbReference type="EMBL" id="KAL0281272.1"/>
    </source>
</evidence>
<organism evidence="16">
    <name type="scientific">Menopon gallinae</name>
    <name type="common">poultry shaft louse</name>
    <dbReference type="NCBI Taxonomy" id="328185"/>
    <lineage>
        <taxon>Eukaryota</taxon>
        <taxon>Metazoa</taxon>
        <taxon>Ecdysozoa</taxon>
        <taxon>Arthropoda</taxon>
        <taxon>Hexapoda</taxon>
        <taxon>Insecta</taxon>
        <taxon>Pterygota</taxon>
        <taxon>Neoptera</taxon>
        <taxon>Paraneoptera</taxon>
        <taxon>Psocodea</taxon>
        <taxon>Troctomorpha</taxon>
        <taxon>Phthiraptera</taxon>
        <taxon>Amblycera</taxon>
        <taxon>Menoponidae</taxon>
        <taxon>Menopon</taxon>
    </lineage>
</organism>
<comment type="function">
    <text evidence="1">Gap class segmentation protein that controls development of head structures.</text>
</comment>
<comment type="similarity">
    <text evidence="3">Belongs to the hunchback C2H2-type zinc-finger protein family.</text>
</comment>
<feature type="compositionally biased region" description="Basic and acidic residues" evidence="14">
    <location>
        <begin position="443"/>
        <end position="464"/>
    </location>
</feature>
<sequence>MEHLSTHYSDKCTLCDFTGQNVQDLRSHLQDVHNISDIHDLSDPQDNNSDYQDDDETPNKRGKSKSFKCKQCNYVTTTKLDFWEHSKGHIKAEKLLTCPKCPFVTEYKHHLEYHLRNHFGSKPFKCSKCSYSCVNKSMLNSHLKSHSNVYQYRCADCAYATKYCHSLKLHLRKYQHKPAMVLNADGSPNPLPIIDIYGTRRGPKQKPNKTEESENKSIYLDIKVPDKEKTTPNLPGGIVVPNAPQISPKSPNSFYPLNNNEVKEDAHNGLSPKFYYCTMCDFHSISIEFLNQHMFLHAAETNLAHIFKTNNNLQDQSIMKDYFQNVLMNQSMDQVPFIDSRSVSPLSLVQPKQQFPIIKPPASPLDLSKQESNESENESVQEAKKKQEEGESKTEGSNKLSSTKHRRKGKAYKLERINDAVESSPEEFYTGKSEEEPMATAEAKPKPEEDADADKTKENGKVEETPGETVKSYSCIYCDIVFKDVVLYTMHMGYHGFQDPFTCNMCGHITPDKVSFFLHIARSSHS</sequence>
<dbReference type="SUPFAM" id="SSF57667">
    <property type="entry name" value="beta-beta-alpha zinc fingers"/>
    <property type="match status" value="3"/>
</dbReference>
<dbReference type="SMART" id="SM00355">
    <property type="entry name" value="ZnF_C2H2"/>
    <property type="match status" value="8"/>
</dbReference>
<dbReference type="GO" id="GO:0008270">
    <property type="term" value="F:zinc ion binding"/>
    <property type="evidence" value="ECO:0007669"/>
    <property type="project" value="UniProtKB-KW"/>
</dbReference>
<keyword evidence="6" id="KW-0302">Gap protein</keyword>
<name>A0AAW2IHJ5_9NEOP</name>
<feature type="domain" description="C2H2-type" evidence="15">
    <location>
        <begin position="124"/>
        <end position="151"/>
    </location>
</feature>
<keyword evidence="12" id="KW-0539">Nucleus</keyword>
<keyword evidence="8" id="KW-0677">Repeat</keyword>
<evidence type="ECO:0000256" key="13">
    <source>
        <dbReference type="PROSITE-ProRule" id="PRU00042"/>
    </source>
</evidence>
<evidence type="ECO:0000256" key="8">
    <source>
        <dbReference type="ARBA" id="ARBA00022737"/>
    </source>
</evidence>
<feature type="compositionally biased region" description="Basic and acidic residues" evidence="14">
    <location>
        <begin position="381"/>
        <end position="396"/>
    </location>
</feature>
<evidence type="ECO:0000256" key="4">
    <source>
        <dbReference type="ARBA" id="ARBA00013638"/>
    </source>
</evidence>
<dbReference type="FunFam" id="3.30.160.60:FF:001301">
    <property type="entry name" value="Blast:Protein hunchback"/>
    <property type="match status" value="1"/>
</dbReference>
<dbReference type="Gene3D" id="3.30.160.60">
    <property type="entry name" value="Classic Zinc Finger"/>
    <property type="match status" value="3"/>
</dbReference>
<evidence type="ECO:0000256" key="1">
    <source>
        <dbReference type="ARBA" id="ARBA00003983"/>
    </source>
</evidence>
<evidence type="ECO:0000256" key="2">
    <source>
        <dbReference type="ARBA" id="ARBA00004123"/>
    </source>
</evidence>
<evidence type="ECO:0000259" key="15">
    <source>
        <dbReference type="PROSITE" id="PS50157"/>
    </source>
</evidence>
<evidence type="ECO:0000256" key="7">
    <source>
        <dbReference type="ARBA" id="ARBA00022723"/>
    </source>
</evidence>
<dbReference type="GO" id="GO:0000977">
    <property type="term" value="F:RNA polymerase II transcription regulatory region sequence-specific DNA binding"/>
    <property type="evidence" value="ECO:0007669"/>
    <property type="project" value="UniProtKB-ARBA"/>
</dbReference>
<dbReference type="PANTHER" id="PTHR24379">
    <property type="entry name" value="KRAB AND ZINC FINGER DOMAIN-CONTAINING"/>
    <property type="match status" value="1"/>
</dbReference>
<dbReference type="Pfam" id="PF00096">
    <property type="entry name" value="zf-C2H2"/>
    <property type="match status" value="1"/>
</dbReference>
<evidence type="ECO:0000256" key="11">
    <source>
        <dbReference type="ARBA" id="ARBA00023125"/>
    </source>
</evidence>
<dbReference type="EMBL" id="JARGDH010000001">
    <property type="protein sequence ID" value="KAL0281272.1"/>
    <property type="molecule type" value="Genomic_DNA"/>
</dbReference>
<dbReference type="FunFam" id="3.30.160.60:FF:001482">
    <property type="entry name" value="Hunchback"/>
    <property type="match status" value="1"/>
</dbReference>
<dbReference type="GO" id="GO:0035282">
    <property type="term" value="P:segmentation"/>
    <property type="evidence" value="ECO:0007669"/>
    <property type="project" value="UniProtKB-KW"/>
</dbReference>
<feature type="region of interest" description="Disordered" evidence="14">
    <location>
        <begin position="354"/>
        <end position="465"/>
    </location>
</feature>
<evidence type="ECO:0000256" key="12">
    <source>
        <dbReference type="ARBA" id="ARBA00023242"/>
    </source>
</evidence>
<accession>A0AAW2IHJ5</accession>
<reference evidence="16" key="1">
    <citation type="journal article" date="2024" name="Gigascience">
        <title>Chromosome-level genome of the poultry shaft louse Menopon gallinae provides insight into the host-switching and adaptive evolution of parasitic lice.</title>
        <authorList>
            <person name="Xu Y."/>
            <person name="Ma L."/>
            <person name="Liu S."/>
            <person name="Liang Y."/>
            <person name="Liu Q."/>
            <person name="He Z."/>
            <person name="Tian L."/>
            <person name="Duan Y."/>
            <person name="Cai W."/>
            <person name="Li H."/>
            <person name="Song F."/>
        </authorList>
    </citation>
    <scope>NUCLEOTIDE SEQUENCE</scope>
    <source>
        <strain evidence="16">Cailab_2023a</strain>
    </source>
</reference>
<feature type="region of interest" description="Disordered" evidence="14">
    <location>
        <begin position="37"/>
        <end position="65"/>
    </location>
</feature>
<dbReference type="AlphaFoldDB" id="A0AAW2IHJ5"/>
<evidence type="ECO:0000256" key="9">
    <source>
        <dbReference type="ARBA" id="ARBA00022771"/>
    </source>
</evidence>
<comment type="subcellular location">
    <subcellularLocation>
        <location evidence="2">Nucleus</location>
    </subcellularLocation>
</comment>
<dbReference type="GO" id="GO:0000122">
    <property type="term" value="P:negative regulation of transcription by RNA polymerase II"/>
    <property type="evidence" value="ECO:0007669"/>
    <property type="project" value="UniProtKB-ARBA"/>
</dbReference>
<evidence type="ECO:0000256" key="5">
    <source>
        <dbReference type="ARBA" id="ARBA00022473"/>
    </source>
</evidence>
<keyword evidence="7" id="KW-0479">Metal-binding</keyword>
<dbReference type="InterPro" id="IPR013087">
    <property type="entry name" value="Znf_C2H2_type"/>
</dbReference>
<dbReference type="PROSITE" id="PS50157">
    <property type="entry name" value="ZINC_FINGER_C2H2_2"/>
    <property type="match status" value="2"/>
</dbReference>
<dbReference type="InterPro" id="IPR036236">
    <property type="entry name" value="Znf_C2H2_sf"/>
</dbReference>
<dbReference type="GO" id="GO:0005634">
    <property type="term" value="C:nucleus"/>
    <property type="evidence" value="ECO:0007669"/>
    <property type="project" value="UniProtKB-SubCell"/>
</dbReference>
<dbReference type="PANTHER" id="PTHR24379:SF121">
    <property type="entry name" value="C2H2-TYPE DOMAIN-CONTAINING PROTEIN"/>
    <property type="match status" value="1"/>
</dbReference>
<keyword evidence="5" id="KW-0217">Developmental protein</keyword>
<gene>
    <name evidence="16" type="ORF">PYX00_002309</name>
</gene>
<protein>
    <recommendedName>
        <fullName evidence="4">Protein hunchback</fullName>
    </recommendedName>
</protein>
<dbReference type="PROSITE" id="PS00028">
    <property type="entry name" value="ZINC_FINGER_C2H2_1"/>
    <property type="match status" value="2"/>
</dbReference>
<keyword evidence="11" id="KW-0238">DNA-binding</keyword>
<dbReference type="GO" id="GO:0040034">
    <property type="term" value="P:regulation of development, heterochronic"/>
    <property type="evidence" value="ECO:0007669"/>
    <property type="project" value="UniProtKB-ARBA"/>
</dbReference>
<keyword evidence="10" id="KW-0862">Zinc</keyword>
<evidence type="ECO:0000256" key="3">
    <source>
        <dbReference type="ARBA" id="ARBA00007746"/>
    </source>
</evidence>